<protein>
    <submittedName>
        <fullName evidence="3">Uncharacterized protein</fullName>
    </submittedName>
</protein>
<dbReference type="GO" id="GO:0009264">
    <property type="term" value="P:deoxyribonucleotide catabolic process"/>
    <property type="evidence" value="ECO:0007669"/>
    <property type="project" value="InterPro"/>
</dbReference>
<organism evidence="3 4">
    <name type="scientific">Postia placenta MAD-698-R-SB12</name>
    <dbReference type="NCBI Taxonomy" id="670580"/>
    <lineage>
        <taxon>Eukaryota</taxon>
        <taxon>Fungi</taxon>
        <taxon>Dikarya</taxon>
        <taxon>Basidiomycota</taxon>
        <taxon>Agaricomycotina</taxon>
        <taxon>Agaricomycetes</taxon>
        <taxon>Polyporales</taxon>
        <taxon>Adustoporiaceae</taxon>
        <taxon>Rhodonia</taxon>
    </lineage>
</organism>
<dbReference type="PANTHER" id="PTHR35134">
    <property type="entry name" value="NUCLEOTIDASE YQFW-RELATED"/>
    <property type="match status" value="1"/>
</dbReference>
<keyword evidence="4" id="KW-1185">Reference proteome</keyword>
<dbReference type="STRING" id="670580.A0A1X6NHG3"/>
<evidence type="ECO:0000256" key="1">
    <source>
        <dbReference type="PIRSR" id="PIRSR610708-1"/>
    </source>
</evidence>
<accession>A0A1X6NHG3</accession>
<evidence type="ECO:0000256" key="2">
    <source>
        <dbReference type="SAM" id="MobiDB-lite"/>
    </source>
</evidence>
<dbReference type="EMBL" id="KZ110591">
    <property type="protein sequence ID" value="OSX67803.1"/>
    <property type="molecule type" value="Genomic_DNA"/>
</dbReference>
<dbReference type="InterPro" id="IPR036412">
    <property type="entry name" value="HAD-like_sf"/>
</dbReference>
<dbReference type="SUPFAM" id="SSF56784">
    <property type="entry name" value="HAD-like"/>
    <property type="match status" value="1"/>
</dbReference>
<dbReference type="InterPro" id="IPR052419">
    <property type="entry name" value="5_3-deoxyribonucleotidase-like"/>
</dbReference>
<evidence type="ECO:0000313" key="3">
    <source>
        <dbReference type="EMBL" id="OSX67803.1"/>
    </source>
</evidence>
<dbReference type="OrthoDB" id="10248475at2759"/>
<evidence type="ECO:0000313" key="4">
    <source>
        <dbReference type="Proteomes" id="UP000194127"/>
    </source>
</evidence>
<dbReference type="Pfam" id="PF06941">
    <property type="entry name" value="NT5C"/>
    <property type="match status" value="1"/>
</dbReference>
<sequence length="273" mass="31323">MSAASTDPALKPAHEDSKLAGSAFSQTSIPSDRPLICVDLDDVLSQSNRVVAEWHNAAYGTNMTLDDFYYYYYWRNPYWGTPDETFRKVEEFYKTPRLYEAPPVPGALEGVKVLKERGFRLVVVTARQQQELPRTEEWIDKYFTGIFEEIICTGMSQETLADEKAMVTKLSKADVCKKLGAVLMIDDSLENALKCAHADPPQPILLFGEYQWNKHKAVYKNVKDEMSYDERVKKEGGDGFLKRDEVDIPQGQFPARVKDWTEVMRWVDENIKL</sequence>
<dbReference type="GO" id="GO:0008253">
    <property type="term" value="F:5'-nucleotidase activity"/>
    <property type="evidence" value="ECO:0007669"/>
    <property type="project" value="InterPro"/>
</dbReference>
<dbReference type="InterPro" id="IPR023214">
    <property type="entry name" value="HAD_sf"/>
</dbReference>
<dbReference type="Proteomes" id="UP000194127">
    <property type="component" value="Unassembled WGS sequence"/>
</dbReference>
<feature type="active site" description="Nucleophile" evidence="1">
    <location>
        <position position="41"/>
    </location>
</feature>
<dbReference type="RefSeq" id="XP_024344597.1">
    <property type="nucleotide sequence ID" value="XM_024483894.1"/>
</dbReference>
<feature type="active site" description="Nucleophile" evidence="1">
    <location>
        <position position="39"/>
    </location>
</feature>
<gene>
    <name evidence="3" type="ORF">POSPLADRAFT_1129884</name>
</gene>
<dbReference type="Gene3D" id="3.40.50.1000">
    <property type="entry name" value="HAD superfamily/HAD-like"/>
    <property type="match status" value="1"/>
</dbReference>
<name>A0A1X6NHG3_9APHY</name>
<proteinExistence type="predicted"/>
<dbReference type="InterPro" id="IPR010708">
    <property type="entry name" value="5'(3')-deoxyribonucleotidase"/>
</dbReference>
<feature type="region of interest" description="Disordered" evidence="2">
    <location>
        <begin position="1"/>
        <end position="26"/>
    </location>
</feature>
<reference evidence="3 4" key="1">
    <citation type="submission" date="2017-04" db="EMBL/GenBank/DDBJ databases">
        <title>Genome Sequence of the Model Brown-Rot Fungus Postia placenta SB12.</title>
        <authorList>
            <consortium name="DOE Joint Genome Institute"/>
            <person name="Gaskell J."/>
            <person name="Kersten P."/>
            <person name="Larrondo L.F."/>
            <person name="Canessa P."/>
            <person name="Martinez D."/>
            <person name="Hibbett D."/>
            <person name="Schmoll M."/>
            <person name="Kubicek C.P."/>
            <person name="Martinez A.T."/>
            <person name="Yadav J."/>
            <person name="Master E."/>
            <person name="Magnuson J.K."/>
            <person name="James T."/>
            <person name="Yaver D."/>
            <person name="Berka R."/>
            <person name="Labutti K."/>
            <person name="Lipzen A."/>
            <person name="Aerts A."/>
            <person name="Barry K."/>
            <person name="Henrissat B."/>
            <person name="Blanchette R."/>
            <person name="Grigoriev I."/>
            <person name="Cullen D."/>
        </authorList>
    </citation>
    <scope>NUCLEOTIDE SEQUENCE [LARGE SCALE GENOMIC DNA]</scope>
    <source>
        <strain evidence="3 4">MAD-698-R-SB12</strain>
    </source>
</reference>
<dbReference type="AlphaFoldDB" id="A0A1X6NHG3"/>
<dbReference type="PANTHER" id="PTHR35134:SF2">
    <property type="entry name" value="NUCLEOTIDASE YQFW-RELATED"/>
    <property type="match status" value="1"/>
</dbReference>
<dbReference type="GeneID" id="36328843"/>